<dbReference type="Proteomes" id="UP001215598">
    <property type="component" value="Unassembled WGS sequence"/>
</dbReference>
<dbReference type="EMBL" id="JARKIB010000321">
    <property type="protein sequence ID" value="KAJ7714631.1"/>
    <property type="molecule type" value="Genomic_DNA"/>
</dbReference>
<name>A0AAD7H7X9_9AGAR</name>
<evidence type="ECO:0000313" key="1">
    <source>
        <dbReference type="EMBL" id="KAJ7714631.1"/>
    </source>
</evidence>
<evidence type="ECO:0000313" key="2">
    <source>
        <dbReference type="Proteomes" id="UP001215598"/>
    </source>
</evidence>
<keyword evidence="2" id="KW-1185">Reference proteome</keyword>
<protein>
    <submittedName>
        <fullName evidence="1">Uncharacterized protein</fullName>
    </submittedName>
</protein>
<feature type="non-terminal residue" evidence="1">
    <location>
        <position position="1"/>
    </location>
</feature>
<dbReference type="AlphaFoldDB" id="A0AAD7H7X9"/>
<sequence>IKSQYAQSIRDLAEKDNGWHFSAGNTSAAQLQNFRIEDMAKNMKSLAPELWDLLGLFTVFKPVLDCNFSIDEDDPMETDLPEDDPTRRAQKFAERREGLIMIKKVVMISVLMQSTNKNCNALESVFGIFLHASNTPSKVIEALAHMGISISTDAIDNTVHSLSRETRKTLRNMGQTPLVGYAYDNFNINFPGIVPIVEKSTDTLTHMTSGGLIFLEHGVKADDLRCSEELWKKTPLNPAFDAATAPPTPTIIDLERHLEELHPEAAHPSNLTSRERFNSWLFRSDLVKYGPAYFGAEFGGLLGLPEMVEQIPVKKMRWGPAQSLDIKQSTTAGNIQVVPELLE</sequence>
<comment type="caution">
    <text evidence="1">The sequence shown here is derived from an EMBL/GenBank/DDBJ whole genome shotgun (WGS) entry which is preliminary data.</text>
</comment>
<organism evidence="1 2">
    <name type="scientific">Mycena metata</name>
    <dbReference type="NCBI Taxonomy" id="1033252"/>
    <lineage>
        <taxon>Eukaryota</taxon>
        <taxon>Fungi</taxon>
        <taxon>Dikarya</taxon>
        <taxon>Basidiomycota</taxon>
        <taxon>Agaricomycotina</taxon>
        <taxon>Agaricomycetes</taxon>
        <taxon>Agaricomycetidae</taxon>
        <taxon>Agaricales</taxon>
        <taxon>Marasmiineae</taxon>
        <taxon>Mycenaceae</taxon>
        <taxon>Mycena</taxon>
    </lineage>
</organism>
<gene>
    <name evidence="1" type="ORF">B0H16DRAFT_1340493</name>
</gene>
<accession>A0AAD7H7X9</accession>
<reference evidence="1" key="1">
    <citation type="submission" date="2023-03" db="EMBL/GenBank/DDBJ databases">
        <title>Massive genome expansion in bonnet fungi (Mycena s.s.) driven by repeated elements and novel gene families across ecological guilds.</title>
        <authorList>
            <consortium name="Lawrence Berkeley National Laboratory"/>
            <person name="Harder C.B."/>
            <person name="Miyauchi S."/>
            <person name="Viragh M."/>
            <person name="Kuo A."/>
            <person name="Thoen E."/>
            <person name="Andreopoulos B."/>
            <person name="Lu D."/>
            <person name="Skrede I."/>
            <person name="Drula E."/>
            <person name="Henrissat B."/>
            <person name="Morin E."/>
            <person name="Kohler A."/>
            <person name="Barry K."/>
            <person name="LaButti K."/>
            <person name="Morin E."/>
            <person name="Salamov A."/>
            <person name="Lipzen A."/>
            <person name="Mereny Z."/>
            <person name="Hegedus B."/>
            <person name="Baldrian P."/>
            <person name="Stursova M."/>
            <person name="Weitz H."/>
            <person name="Taylor A."/>
            <person name="Grigoriev I.V."/>
            <person name="Nagy L.G."/>
            <person name="Martin F."/>
            <person name="Kauserud H."/>
        </authorList>
    </citation>
    <scope>NUCLEOTIDE SEQUENCE</scope>
    <source>
        <strain evidence="1">CBHHK182m</strain>
    </source>
</reference>
<proteinExistence type="predicted"/>